<dbReference type="InterPro" id="IPR013705">
    <property type="entry name" value="Sterol_MeTrfase_C"/>
</dbReference>
<dbReference type="AlphaFoldDB" id="A0A507D955"/>
<dbReference type="SUPFAM" id="SSF53335">
    <property type="entry name" value="S-adenosyl-L-methionine-dependent methyltransferases"/>
    <property type="match status" value="1"/>
</dbReference>
<keyword evidence="2 5" id="KW-0808">Transferase</keyword>
<comment type="caution">
    <text evidence="8">The sequence shown here is derived from an EMBL/GenBank/DDBJ whole genome shotgun (WGS) entry which is preliminary data.</text>
</comment>
<gene>
    <name evidence="8" type="ORF">SeLEV6574_g02688</name>
    <name evidence="9" type="ORF">SeMB42_g02371</name>
</gene>
<comment type="function">
    <text evidence="6">Catalyzes the transfer of methyl groups from S-adenosyl-methionine to the C-24 of sterols.</text>
</comment>
<dbReference type="PANTHER" id="PTHR44068:SF1">
    <property type="entry name" value="HYPOTHETICAL LOC100005854"/>
    <property type="match status" value="1"/>
</dbReference>
<evidence type="ECO:0000256" key="2">
    <source>
        <dbReference type="ARBA" id="ARBA00022679"/>
    </source>
</evidence>
<dbReference type="EC" id="2.1.1.-" evidence="6"/>
<evidence type="ECO:0000256" key="5">
    <source>
        <dbReference type="PROSITE-ProRule" id="PRU01022"/>
    </source>
</evidence>
<dbReference type="PANTHER" id="PTHR44068">
    <property type="entry name" value="ZGC:194242"/>
    <property type="match status" value="1"/>
</dbReference>
<accession>A0A507D955</accession>
<dbReference type="CDD" id="cd02440">
    <property type="entry name" value="AdoMet_MTases"/>
    <property type="match status" value="1"/>
</dbReference>
<dbReference type="Pfam" id="PF08241">
    <property type="entry name" value="Methyltransf_11"/>
    <property type="match status" value="1"/>
</dbReference>
<comment type="pathway">
    <text evidence="6">Steroid metabolism.</text>
</comment>
<dbReference type="InterPro" id="IPR050447">
    <property type="entry name" value="Erg6_SMT_methyltransf"/>
</dbReference>
<comment type="similarity">
    <text evidence="4 5 6">Belongs to the class I-like SAM-binding methyltransferase superfamily. Erg6/SMT family.</text>
</comment>
<proteinExistence type="inferred from homology"/>
<dbReference type="EMBL" id="QEAM01000078">
    <property type="protein sequence ID" value="TPX47410.1"/>
    <property type="molecule type" value="Genomic_DNA"/>
</dbReference>
<keyword evidence="3 5" id="KW-0949">S-adenosyl-L-methionine</keyword>
<dbReference type="Gene3D" id="3.40.50.150">
    <property type="entry name" value="Vaccinia Virus protein VP39"/>
    <property type="match status" value="1"/>
</dbReference>
<evidence type="ECO:0000256" key="3">
    <source>
        <dbReference type="ARBA" id="ARBA00022691"/>
    </source>
</evidence>
<organism evidence="8 11">
    <name type="scientific">Synchytrium endobioticum</name>
    <dbReference type="NCBI Taxonomy" id="286115"/>
    <lineage>
        <taxon>Eukaryota</taxon>
        <taxon>Fungi</taxon>
        <taxon>Fungi incertae sedis</taxon>
        <taxon>Chytridiomycota</taxon>
        <taxon>Chytridiomycota incertae sedis</taxon>
        <taxon>Chytridiomycetes</taxon>
        <taxon>Synchytriales</taxon>
        <taxon>Synchytriaceae</taxon>
        <taxon>Synchytrium</taxon>
    </lineage>
</organism>
<dbReference type="InterPro" id="IPR029063">
    <property type="entry name" value="SAM-dependent_MTases_sf"/>
</dbReference>
<evidence type="ECO:0000256" key="4">
    <source>
        <dbReference type="ARBA" id="ARBA00038188"/>
    </source>
</evidence>
<dbReference type="VEuPathDB" id="FungiDB:SeMB42_g02371"/>
<dbReference type="STRING" id="286115.A0A507D955"/>
<dbReference type="PROSITE" id="PS51685">
    <property type="entry name" value="SAM_MT_ERG6_SMT"/>
    <property type="match status" value="1"/>
</dbReference>
<dbReference type="Proteomes" id="UP000320475">
    <property type="component" value="Unassembled WGS sequence"/>
</dbReference>
<keyword evidence="6" id="KW-0753">Steroid metabolism</keyword>
<dbReference type="EMBL" id="QEAN01000072">
    <property type="protein sequence ID" value="TPX50084.1"/>
    <property type="molecule type" value="Genomic_DNA"/>
</dbReference>
<keyword evidence="6" id="KW-1207">Sterol metabolism</keyword>
<evidence type="ECO:0000313" key="11">
    <source>
        <dbReference type="Proteomes" id="UP000320475"/>
    </source>
</evidence>
<dbReference type="InterPro" id="IPR013216">
    <property type="entry name" value="Methyltransf_11"/>
</dbReference>
<evidence type="ECO:0000313" key="9">
    <source>
        <dbReference type="EMBL" id="TPX50084.1"/>
    </source>
</evidence>
<evidence type="ECO:0000313" key="8">
    <source>
        <dbReference type="EMBL" id="TPX47410.1"/>
    </source>
</evidence>
<keyword evidence="6" id="KW-0756">Sterol biosynthesis</keyword>
<protein>
    <recommendedName>
        <fullName evidence="6">Sterol 24-C-methyltransferase</fullName>
        <ecNumber evidence="6">2.1.1.-</ecNumber>
    </recommendedName>
    <alternativeName>
        <fullName evidence="6">Delta(24)-sterol C-methyltransferase</fullName>
    </alternativeName>
</protein>
<keyword evidence="10" id="KW-1185">Reference proteome</keyword>
<keyword evidence="1 5" id="KW-0489">Methyltransferase</keyword>
<dbReference type="GO" id="GO:0006696">
    <property type="term" value="P:ergosterol biosynthetic process"/>
    <property type="evidence" value="ECO:0007669"/>
    <property type="project" value="TreeGrafter"/>
</dbReference>
<evidence type="ECO:0000259" key="7">
    <source>
        <dbReference type="PROSITE" id="PS51685"/>
    </source>
</evidence>
<evidence type="ECO:0000256" key="1">
    <source>
        <dbReference type="ARBA" id="ARBA00022603"/>
    </source>
</evidence>
<keyword evidence="6" id="KW-0444">Lipid biosynthesis</keyword>
<dbReference type="OrthoDB" id="540004at2759"/>
<evidence type="ECO:0000313" key="10">
    <source>
        <dbReference type="Proteomes" id="UP000317494"/>
    </source>
</evidence>
<feature type="domain" description="SAM-dependent methyltransferase Erg6/SMT-type" evidence="7">
    <location>
        <begin position="74"/>
        <end position="371"/>
    </location>
</feature>
<dbReference type="GO" id="GO:0003838">
    <property type="term" value="F:sterol 24-C-methyltransferase activity"/>
    <property type="evidence" value="ECO:0007669"/>
    <property type="project" value="TreeGrafter"/>
</dbReference>
<dbReference type="Proteomes" id="UP000317494">
    <property type="component" value="Unassembled WGS sequence"/>
</dbReference>
<dbReference type="InterPro" id="IPR030384">
    <property type="entry name" value="MeTrfase_SMT"/>
</dbReference>
<reference evidence="10 11" key="1">
    <citation type="journal article" date="2019" name="Sci. Rep.">
        <title>Comparative genomics of chytrid fungi reveal insights into the obligate biotrophic and pathogenic lifestyle of Synchytrium endobioticum.</title>
        <authorList>
            <person name="van de Vossenberg B.T.L.H."/>
            <person name="Warris S."/>
            <person name="Nguyen H.D.T."/>
            <person name="van Gent-Pelzer M.P.E."/>
            <person name="Joly D.L."/>
            <person name="van de Geest H.C."/>
            <person name="Bonants P.J.M."/>
            <person name="Smith D.S."/>
            <person name="Levesque C.A."/>
            <person name="van der Lee T.A.J."/>
        </authorList>
    </citation>
    <scope>NUCLEOTIDE SEQUENCE [LARGE SCALE GENOMIC DNA]</scope>
    <source>
        <strain evidence="8 11">LEV6574</strain>
        <strain evidence="9 10">MB42</strain>
    </source>
</reference>
<keyword evidence="6" id="KW-0752">Steroid biosynthesis</keyword>
<name>A0A507D955_9FUNG</name>
<dbReference type="Pfam" id="PF08498">
    <property type="entry name" value="Sterol_MT_C"/>
    <property type="match status" value="1"/>
</dbReference>
<dbReference type="GO" id="GO:0032259">
    <property type="term" value="P:methylation"/>
    <property type="evidence" value="ECO:0007669"/>
    <property type="project" value="UniProtKB-KW"/>
</dbReference>
<sequence>MSPSVAGTPQPVMPTGEQDSFMSRMATKAKNMDAHKSTVDSYNSFWDADHKDLTNTDGAIEKRRGAYAQLTNHYYDLVTDFYEYGWCQSFHFARMFKGDSFIQSISRHEQYLASRLGLRPGMTAIDVGCGVGGPMREVIRCTGANVIGLNNNAYQVERATKLNKAMKLDHYAKVAKGDFMNMPFPDDHVDAAYAFEACVHAPRLEGVYAEVFRVLKPGGYFANYEWCTTASYDETNLVQKKIVNSIEEGNSLPKLYSIDQCKAAIRAVGFEIIDCQDFADPDAPLAAGQDPWYSPLQGSYSLHLDQIYRWRMNPIGRLMTTMFTWFMELLRLAPPGTCRVSLLLNLAADNLVKGGEQYLFTPMFFFLARKPESGPPALANGNGTANGRANGHH</sequence>
<dbReference type="GO" id="GO:0005783">
    <property type="term" value="C:endoplasmic reticulum"/>
    <property type="evidence" value="ECO:0007669"/>
    <property type="project" value="TreeGrafter"/>
</dbReference>
<keyword evidence="6" id="KW-0443">Lipid metabolism</keyword>
<evidence type="ECO:0000256" key="6">
    <source>
        <dbReference type="RuleBase" id="RU362025"/>
    </source>
</evidence>